<organism evidence="1 2">
    <name type="scientific">Dioscorea zingiberensis</name>
    <dbReference type="NCBI Taxonomy" id="325984"/>
    <lineage>
        <taxon>Eukaryota</taxon>
        <taxon>Viridiplantae</taxon>
        <taxon>Streptophyta</taxon>
        <taxon>Embryophyta</taxon>
        <taxon>Tracheophyta</taxon>
        <taxon>Spermatophyta</taxon>
        <taxon>Magnoliopsida</taxon>
        <taxon>Liliopsida</taxon>
        <taxon>Dioscoreales</taxon>
        <taxon>Dioscoreaceae</taxon>
        <taxon>Dioscorea</taxon>
    </lineage>
</organism>
<sequence>MWNCLILQKKEIKIMRKDGKIMSYQPPLKVHQVLSEFPGCAISSAQDPVICHLDQETNLSVKQLYYLIPPEKKPLVQTGHADGVLRIKLVLSKQELKNLLKNKGIVSVKDMLSHLQRVPTKIDVNEGERCMGWKPTLESIPEGNDSF</sequence>
<proteinExistence type="predicted"/>
<evidence type="ECO:0000313" key="1">
    <source>
        <dbReference type="EMBL" id="KAJ0976723.1"/>
    </source>
</evidence>
<evidence type="ECO:0000313" key="2">
    <source>
        <dbReference type="Proteomes" id="UP001085076"/>
    </source>
</evidence>
<dbReference type="PANTHER" id="PTHR33148:SF46">
    <property type="entry name" value="EMB|CAB85509.1"/>
    <property type="match status" value="1"/>
</dbReference>
<comment type="caution">
    <text evidence="1">The sequence shown here is derived from an EMBL/GenBank/DDBJ whole genome shotgun (WGS) entry which is preliminary data.</text>
</comment>
<gene>
    <name evidence="1" type="ORF">J5N97_012197</name>
</gene>
<keyword evidence="2" id="KW-1185">Reference proteome</keyword>
<dbReference type="Proteomes" id="UP001085076">
    <property type="component" value="Miscellaneous, Linkage group lg03"/>
</dbReference>
<dbReference type="AlphaFoldDB" id="A0A9D5CND9"/>
<dbReference type="InterPro" id="IPR025322">
    <property type="entry name" value="PADRE_dom"/>
</dbReference>
<accession>A0A9D5CND9</accession>
<dbReference type="Pfam" id="PF14009">
    <property type="entry name" value="PADRE"/>
    <property type="match status" value="1"/>
</dbReference>
<dbReference type="EMBL" id="JAGGNH010000003">
    <property type="protein sequence ID" value="KAJ0976723.1"/>
    <property type="molecule type" value="Genomic_DNA"/>
</dbReference>
<dbReference type="PANTHER" id="PTHR33148">
    <property type="entry name" value="PLASTID MOVEMENT IMPAIRED PROTEIN-RELATED"/>
    <property type="match status" value="1"/>
</dbReference>
<reference evidence="1" key="1">
    <citation type="submission" date="2021-03" db="EMBL/GenBank/DDBJ databases">
        <authorList>
            <person name="Li Z."/>
            <person name="Yang C."/>
        </authorList>
    </citation>
    <scope>NUCLEOTIDE SEQUENCE</scope>
    <source>
        <strain evidence="1">Dzin_1.0</strain>
        <tissue evidence="1">Leaf</tissue>
    </source>
</reference>
<reference evidence="1" key="2">
    <citation type="journal article" date="2022" name="Hortic Res">
        <title>The genome of Dioscorea zingiberensis sheds light on the biosynthesis, origin and evolution of the medicinally important diosgenin saponins.</title>
        <authorList>
            <person name="Li Y."/>
            <person name="Tan C."/>
            <person name="Li Z."/>
            <person name="Guo J."/>
            <person name="Li S."/>
            <person name="Chen X."/>
            <person name="Wang C."/>
            <person name="Dai X."/>
            <person name="Yang H."/>
            <person name="Song W."/>
            <person name="Hou L."/>
            <person name="Xu J."/>
            <person name="Tong Z."/>
            <person name="Xu A."/>
            <person name="Yuan X."/>
            <person name="Wang W."/>
            <person name="Yang Q."/>
            <person name="Chen L."/>
            <person name="Sun Z."/>
            <person name="Wang K."/>
            <person name="Pan B."/>
            <person name="Chen J."/>
            <person name="Bao Y."/>
            <person name="Liu F."/>
            <person name="Qi X."/>
            <person name="Gang D.R."/>
            <person name="Wen J."/>
            <person name="Li J."/>
        </authorList>
    </citation>
    <scope>NUCLEOTIDE SEQUENCE</scope>
    <source>
        <strain evidence="1">Dzin_1.0</strain>
    </source>
</reference>
<name>A0A9D5CND9_9LILI</name>
<dbReference type="OrthoDB" id="1688863at2759"/>
<protein>
    <submittedName>
        <fullName evidence="1">Uncharacterized protein</fullName>
    </submittedName>
</protein>